<dbReference type="PANTHER" id="PTHR45674:SF9">
    <property type="entry name" value="DNA LIGASE 3"/>
    <property type="match status" value="1"/>
</dbReference>
<evidence type="ECO:0000256" key="1">
    <source>
        <dbReference type="ARBA" id="ARBA00007572"/>
    </source>
</evidence>
<dbReference type="GO" id="GO:0003910">
    <property type="term" value="F:DNA ligase (ATP) activity"/>
    <property type="evidence" value="ECO:0007669"/>
    <property type="project" value="InterPro"/>
</dbReference>
<evidence type="ECO:0000256" key="2">
    <source>
        <dbReference type="ARBA" id="ARBA00022598"/>
    </source>
</evidence>
<comment type="similarity">
    <text evidence="1">Belongs to the ATP-dependent DNA ligase family.</text>
</comment>
<evidence type="ECO:0000313" key="4">
    <source>
        <dbReference type="Proteomes" id="UP000092600"/>
    </source>
</evidence>
<protein>
    <submittedName>
        <fullName evidence="3">Uncharacterized protein</fullName>
    </submittedName>
</protein>
<keyword evidence="2" id="KW-0436">Ligase</keyword>
<accession>A0A199V430</accession>
<dbReference type="STRING" id="4615.A0A199V430"/>
<dbReference type="SUPFAM" id="SSF117018">
    <property type="entry name" value="ATP-dependent DNA ligase DNA-binding domain"/>
    <property type="match status" value="1"/>
</dbReference>
<dbReference type="PANTHER" id="PTHR45674">
    <property type="entry name" value="DNA LIGASE 1/3 FAMILY MEMBER"/>
    <property type="match status" value="1"/>
</dbReference>
<evidence type="ECO:0000313" key="3">
    <source>
        <dbReference type="EMBL" id="OAY71615.1"/>
    </source>
</evidence>
<dbReference type="GO" id="GO:0006273">
    <property type="term" value="P:lagging strand elongation"/>
    <property type="evidence" value="ECO:0007669"/>
    <property type="project" value="TreeGrafter"/>
</dbReference>
<sequence length="102" mass="11512">MLDLTMRNHSSLIFPVLTTGSGSAGRRKTLVIDLMRSCREMELKFLVRALDEWDTEMRLVRNLRIGATMRTILPALAHAVVLHSCSPSEPVFISEALKTQMQ</sequence>
<dbReference type="GO" id="GO:0003677">
    <property type="term" value="F:DNA binding"/>
    <property type="evidence" value="ECO:0007669"/>
    <property type="project" value="InterPro"/>
</dbReference>
<reference evidence="3 4" key="1">
    <citation type="journal article" date="2016" name="DNA Res.">
        <title>The draft genome of MD-2 pineapple using hybrid error correction of long reads.</title>
        <authorList>
            <person name="Redwan R.M."/>
            <person name="Saidin A."/>
            <person name="Kumar S.V."/>
        </authorList>
    </citation>
    <scope>NUCLEOTIDE SEQUENCE [LARGE SCALE GENOMIC DNA]</scope>
    <source>
        <strain evidence="4">cv. MD2</strain>
        <tissue evidence="3">Leaf</tissue>
    </source>
</reference>
<proteinExistence type="inferred from homology"/>
<dbReference type="EMBL" id="LSRQ01003389">
    <property type="protein sequence ID" value="OAY71615.1"/>
    <property type="molecule type" value="Genomic_DNA"/>
</dbReference>
<dbReference type="InterPro" id="IPR036599">
    <property type="entry name" value="DNA_ligase_N_sf"/>
</dbReference>
<dbReference type="AlphaFoldDB" id="A0A199V430"/>
<dbReference type="GO" id="GO:0006310">
    <property type="term" value="P:DNA recombination"/>
    <property type="evidence" value="ECO:0007669"/>
    <property type="project" value="InterPro"/>
</dbReference>
<dbReference type="Gene3D" id="1.10.3260.10">
    <property type="entry name" value="DNA ligase, ATP-dependent, N-terminal domain"/>
    <property type="match status" value="1"/>
</dbReference>
<comment type="caution">
    <text evidence="3">The sequence shown here is derived from an EMBL/GenBank/DDBJ whole genome shotgun (WGS) entry which is preliminary data.</text>
</comment>
<dbReference type="InterPro" id="IPR050191">
    <property type="entry name" value="ATP-dep_DNA_ligase"/>
</dbReference>
<organism evidence="3 4">
    <name type="scientific">Ananas comosus</name>
    <name type="common">Pineapple</name>
    <name type="synonym">Ananas ananas</name>
    <dbReference type="NCBI Taxonomy" id="4615"/>
    <lineage>
        <taxon>Eukaryota</taxon>
        <taxon>Viridiplantae</taxon>
        <taxon>Streptophyta</taxon>
        <taxon>Embryophyta</taxon>
        <taxon>Tracheophyta</taxon>
        <taxon>Spermatophyta</taxon>
        <taxon>Magnoliopsida</taxon>
        <taxon>Liliopsida</taxon>
        <taxon>Poales</taxon>
        <taxon>Bromeliaceae</taxon>
        <taxon>Bromelioideae</taxon>
        <taxon>Ananas</taxon>
    </lineage>
</organism>
<dbReference type="Proteomes" id="UP000092600">
    <property type="component" value="Unassembled WGS sequence"/>
</dbReference>
<dbReference type="GO" id="GO:0006281">
    <property type="term" value="P:DNA repair"/>
    <property type="evidence" value="ECO:0007669"/>
    <property type="project" value="InterPro"/>
</dbReference>
<feature type="non-terminal residue" evidence="3">
    <location>
        <position position="102"/>
    </location>
</feature>
<gene>
    <name evidence="3" type="ORF">ACMD2_22971</name>
</gene>
<name>A0A199V430_ANACO</name>